<evidence type="ECO:0000313" key="3">
    <source>
        <dbReference type="EnsemblMetazoa" id="AAEL027677-PA"/>
    </source>
</evidence>
<dbReference type="EnsemblMetazoa" id="AAEL027677-RA">
    <property type="protein sequence ID" value="AAEL027677-PA"/>
    <property type="gene ID" value="AAEL027677"/>
</dbReference>
<feature type="region of interest" description="Disordered" evidence="1">
    <location>
        <begin position="126"/>
        <end position="168"/>
    </location>
</feature>
<organism evidence="3 4">
    <name type="scientific">Aedes aegypti</name>
    <name type="common">Yellowfever mosquito</name>
    <name type="synonym">Culex aegypti</name>
    <dbReference type="NCBI Taxonomy" id="7159"/>
    <lineage>
        <taxon>Eukaryota</taxon>
        <taxon>Metazoa</taxon>
        <taxon>Ecdysozoa</taxon>
        <taxon>Arthropoda</taxon>
        <taxon>Hexapoda</taxon>
        <taxon>Insecta</taxon>
        <taxon>Pterygota</taxon>
        <taxon>Neoptera</taxon>
        <taxon>Endopterygota</taxon>
        <taxon>Diptera</taxon>
        <taxon>Nematocera</taxon>
        <taxon>Culicoidea</taxon>
        <taxon>Culicidae</taxon>
        <taxon>Culicinae</taxon>
        <taxon>Aedini</taxon>
        <taxon>Aedes</taxon>
        <taxon>Stegomyia</taxon>
    </lineage>
</organism>
<feature type="chain" id="PRO_5043691715" evidence="2">
    <location>
        <begin position="20"/>
        <end position="214"/>
    </location>
</feature>
<keyword evidence="2" id="KW-0732">Signal</keyword>
<accession>A0A6I8U943</accession>
<feature type="signal peptide" evidence="2">
    <location>
        <begin position="1"/>
        <end position="19"/>
    </location>
</feature>
<name>A0A6I8U943_AEDAE</name>
<dbReference type="InParanoid" id="A0A6I8U943"/>
<evidence type="ECO:0000256" key="2">
    <source>
        <dbReference type="SAM" id="SignalP"/>
    </source>
</evidence>
<dbReference type="AlphaFoldDB" id="A0A6I8U943"/>
<proteinExistence type="predicted"/>
<keyword evidence="4" id="KW-1185">Reference proteome</keyword>
<sequence>MKMWTELITAACVALMVSGESNSRIDQGMIEDSSLEATRTGKQSGWQKHRPRIYPYPEYDYQPEPQPQPAYYPRSELYHNPQSEPAYYAQLDPAYHGHPELTFYSKYDPTYYPKYVSYEQYRPSYDTKPQPCGHESTKTHTHASYTTHAPHTTYPPHSTYEPHTTYAPQTTTYSPLALPSLPSLPVKNPLQGLIISDLLNRALSSTTQRYNYDH</sequence>
<evidence type="ECO:0000256" key="1">
    <source>
        <dbReference type="SAM" id="MobiDB-lite"/>
    </source>
</evidence>
<dbReference type="Proteomes" id="UP000008820">
    <property type="component" value="Chromosome 2"/>
</dbReference>
<protein>
    <submittedName>
        <fullName evidence="3">Uncharacterized protein</fullName>
    </submittedName>
</protein>
<evidence type="ECO:0000313" key="4">
    <source>
        <dbReference type="Proteomes" id="UP000008820"/>
    </source>
</evidence>
<gene>
    <name evidence="3" type="primary">110675280</name>
</gene>
<reference evidence="3 4" key="1">
    <citation type="submission" date="2017-06" db="EMBL/GenBank/DDBJ databases">
        <title>Aedes aegypti genome working group (AGWG) sequencing and assembly.</title>
        <authorList>
            <consortium name="Aedes aegypti Genome Working Group (AGWG)"/>
            <person name="Matthews B.J."/>
        </authorList>
    </citation>
    <scope>NUCLEOTIDE SEQUENCE [LARGE SCALE GENOMIC DNA]</scope>
    <source>
        <strain evidence="3 4">LVP_AGWG</strain>
    </source>
</reference>
<reference evidence="3" key="2">
    <citation type="submission" date="2020-05" db="UniProtKB">
        <authorList>
            <consortium name="EnsemblMetazoa"/>
        </authorList>
    </citation>
    <scope>IDENTIFICATION</scope>
    <source>
        <strain evidence="3">LVP_AGWG</strain>
    </source>
</reference>
<feature type="compositionally biased region" description="Low complexity" evidence="1">
    <location>
        <begin position="142"/>
        <end position="166"/>
    </location>
</feature>